<proteinExistence type="predicted"/>
<feature type="transmembrane region" description="Helical" evidence="1">
    <location>
        <begin position="70"/>
        <end position="89"/>
    </location>
</feature>
<sequence>MYMISKKNILISGLISGAYFIALFSGQLQKIASPLPGVFVELFTVPLIILQFLTLIYLVYLVIKKIKLPAEFYVSGVIAAAVIACVFNLD</sequence>
<feature type="transmembrane region" description="Helical" evidence="1">
    <location>
        <begin position="9"/>
        <end position="26"/>
    </location>
</feature>
<gene>
    <name evidence="2" type="ORF">HDE68_002519</name>
</gene>
<organism evidence="2 3">
    <name type="scientific">Pedobacter cryoconitis</name>
    <dbReference type="NCBI Taxonomy" id="188932"/>
    <lineage>
        <taxon>Bacteria</taxon>
        <taxon>Pseudomonadati</taxon>
        <taxon>Bacteroidota</taxon>
        <taxon>Sphingobacteriia</taxon>
        <taxon>Sphingobacteriales</taxon>
        <taxon>Sphingobacteriaceae</taxon>
        <taxon>Pedobacter</taxon>
    </lineage>
</organism>
<accession>A0A7W8ZMA0</accession>
<keyword evidence="1" id="KW-0812">Transmembrane</keyword>
<evidence type="ECO:0000256" key="1">
    <source>
        <dbReference type="SAM" id="Phobius"/>
    </source>
</evidence>
<feature type="transmembrane region" description="Helical" evidence="1">
    <location>
        <begin position="38"/>
        <end position="63"/>
    </location>
</feature>
<name>A0A7W8ZMA0_9SPHI</name>
<protein>
    <submittedName>
        <fullName evidence="2">Uncharacterized protein</fullName>
    </submittedName>
</protein>
<keyword evidence="1" id="KW-1133">Transmembrane helix</keyword>
<dbReference type="Proteomes" id="UP000537204">
    <property type="component" value="Unassembled WGS sequence"/>
</dbReference>
<comment type="caution">
    <text evidence="2">The sequence shown here is derived from an EMBL/GenBank/DDBJ whole genome shotgun (WGS) entry which is preliminary data.</text>
</comment>
<evidence type="ECO:0000313" key="2">
    <source>
        <dbReference type="EMBL" id="MBB5636618.1"/>
    </source>
</evidence>
<dbReference type="AlphaFoldDB" id="A0A7W8ZMA0"/>
<dbReference type="EMBL" id="JACHCE010000003">
    <property type="protein sequence ID" value="MBB5636618.1"/>
    <property type="molecule type" value="Genomic_DNA"/>
</dbReference>
<evidence type="ECO:0000313" key="3">
    <source>
        <dbReference type="Proteomes" id="UP000537204"/>
    </source>
</evidence>
<reference evidence="2 3" key="1">
    <citation type="submission" date="2020-08" db="EMBL/GenBank/DDBJ databases">
        <title>Genomic Encyclopedia of Type Strains, Phase IV (KMG-V): Genome sequencing to study the core and pangenomes of soil and plant-associated prokaryotes.</title>
        <authorList>
            <person name="Whitman W."/>
        </authorList>
    </citation>
    <scope>NUCLEOTIDE SEQUENCE [LARGE SCALE GENOMIC DNA]</scope>
    <source>
        <strain evidence="2 3">S3M1</strain>
    </source>
</reference>
<keyword evidence="1" id="KW-0472">Membrane</keyword>